<dbReference type="AlphaFoldDB" id="A0A923SRA6"/>
<comment type="caution">
    <text evidence="3">The sequence shown here is derived from an EMBL/GenBank/DDBJ whole genome shotgun (WGS) entry which is preliminary data.</text>
</comment>
<keyword evidence="1" id="KW-1133">Transmembrane helix</keyword>
<dbReference type="GO" id="GO:0016020">
    <property type="term" value="C:membrane"/>
    <property type="evidence" value="ECO:0007669"/>
    <property type="project" value="UniProtKB-UniRule"/>
</dbReference>
<dbReference type="Pfam" id="PF01595">
    <property type="entry name" value="CNNM"/>
    <property type="match status" value="1"/>
</dbReference>
<proteinExistence type="predicted"/>
<evidence type="ECO:0000313" key="4">
    <source>
        <dbReference type="Proteomes" id="UP000644115"/>
    </source>
</evidence>
<protein>
    <submittedName>
        <fullName evidence="3">DUF21 domain-containing protein</fullName>
    </submittedName>
</protein>
<dbReference type="Proteomes" id="UP000644115">
    <property type="component" value="Unassembled WGS sequence"/>
</dbReference>
<accession>A0A923SRA6</accession>
<dbReference type="PROSITE" id="PS51846">
    <property type="entry name" value="CNNM"/>
    <property type="match status" value="1"/>
</dbReference>
<evidence type="ECO:0000256" key="1">
    <source>
        <dbReference type="PROSITE-ProRule" id="PRU01193"/>
    </source>
</evidence>
<evidence type="ECO:0000313" key="3">
    <source>
        <dbReference type="EMBL" id="MBC5999215.1"/>
    </source>
</evidence>
<feature type="non-terminal residue" evidence="3">
    <location>
        <position position="58"/>
    </location>
</feature>
<sequence>MSSDAGPMWGQLILLLVLILVNAYFAAAEIAIVSVNKNRVRSLAQEGNKKACLLYTSP</sequence>
<name>A0A923SRA6_9FIRM</name>
<dbReference type="InterPro" id="IPR002550">
    <property type="entry name" value="CNNM"/>
</dbReference>
<dbReference type="EMBL" id="JACRWC010000055">
    <property type="protein sequence ID" value="MBC5999215.1"/>
    <property type="molecule type" value="Genomic_DNA"/>
</dbReference>
<feature type="domain" description="CNNM transmembrane" evidence="2">
    <location>
        <begin position="4"/>
        <end position="58"/>
    </location>
</feature>
<keyword evidence="1" id="KW-0472">Membrane</keyword>
<organism evidence="3 4">
    <name type="scientific">Lentihominibacter faecis</name>
    <dbReference type="NCBI Taxonomy" id="2764712"/>
    <lineage>
        <taxon>Bacteria</taxon>
        <taxon>Bacillati</taxon>
        <taxon>Bacillota</taxon>
        <taxon>Clostridia</taxon>
        <taxon>Peptostreptococcales</taxon>
        <taxon>Anaerovoracaceae</taxon>
        <taxon>Lentihominibacter</taxon>
    </lineage>
</organism>
<evidence type="ECO:0000259" key="2">
    <source>
        <dbReference type="PROSITE" id="PS51846"/>
    </source>
</evidence>
<keyword evidence="1" id="KW-0812">Transmembrane</keyword>
<gene>
    <name evidence="3" type="ORF">H8876_04295</name>
</gene>
<keyword evidence="4" id="KW-1185">Reference proteome</keyword>
<reference evidence="3" key="1">
    <citation type="submission" date="2020-08" db="EMBL/GenBank/DDBJ databases">
        <authorList>
            <person name="Liu C."/>
            <person name="Sun Q."/>
        </authorList>
    </citation>
    <scope>NUCLEOTIDE SEQUENCE</scope>
    <source>
        <strain evidence="3">BX16</strain>
    </source>
</reference>